<dbReference type="InterPro" id="IPR036249">
    <property type="entry name" value="Thioredoxin-like_sf"/>
</dbReference>
<evidence type="ECO:0000313" key="2">
    <source>
        <dbReference type="Proteomes" id="UP000217507"/>
    </source>
</evidence>
<reference evidence="1 2" key="1">
    <citation type="submission" date="2017-06" db="EMBL/GenBank/DDBJ databases">
        <title>Genome sequencing of cyanobaciteial culture collection at National Institute for Environmental Studies (NIES).</title>
        <authorList>
            <person name="Hirose Y."/>
            <person name="Shimura Y."/>
            <person name="Fujisawa T."/>
            <person name="Nakamura Y."/>
            <person name="Kawachi M."/>
        </authorList>
    </citation>
    <scope>NUCLEOTIDE SEQUENCE [LARGE SCALE GENOMIC DNA]</scope>
    <source>
        <strain evidence="1 2">NIES-23</strain>
    </source>
</reference>
<sequence>MNKIFCAEESCQAKEDPIGTAINRRYYILIEVPPPWTSQPLDSKNIPSKLQDLQSDIDEAACYIRFVFIYNANYYQSGQTRLIIYYQTEEIYSGYSKKEYILSDINDAVPIIQKCIKNETLESEDTNIQTRDFLVCTHGSHDKCCAKYGNPFYHQALAKVEDLSLSHVRVWQSSHFGGHRFAPTMIELPEGRYYARLDQKSFTSILTRTGDIQCLKKVYRGWGILPWQVQILERELMLKYNWDWFNYKVQGHVIEQNEDETFSQVEIKFTTPDGIVGCYRCNVIEDENKSVVFRAECGNTELVKISQFSITELVDIATSLIAV</sequence>
<dbReference type="PIRSF" id="PIRSF035042">
    <property type="entry name" value="UCP035042_thirdx"/>
    <property type="match status" value="1"/>
</dbReference>
<dbReference type="Proteomes" id="UP000217507">
    <property type="component" value="Chromosome"/>
</dbReference>
<dbReference type="Gene3D" id="3.40.30.10">
    <property type="entry name" value="Glutaredoxin"/>
    <property type="match status" value="1"/>
</dbReference>
<evidence type="ECO:0000313" key="1">
    <source>
        <dbReference type="EMBL" id="BAY68203.1"/>
    </source>
</evidence>
<dbReference type="CDD" id="cd03062">
    <property type="entry name" value="TRX_Fd_Sucrase"/>
    <property type="match status" value="1"/>
</dbReference>
<name>A0A1Z4KH49_ANAVA</name>
<accession>A0A1Z4KH49</accession>
<dbReference type="InterPro" id="IPR009737">
    <property type="entry name" value="Aim32/Apd1-like"/>
</dbReference>
<dbReference type="EMBL" id="AP018216">
    <property type="protein sequence ID" value="BAY68203.1"/>
    <property type="molecule type" value="Genomic_DNA"/>
</dbReference>
<gene>
    <name evidence="1" type="ORF">NIES23_09870</name>
</gene>
<evidence type="ECO:0008006" key="3">
    <source>
        <dbReference type="Google" id="ProtNLM"/>
    </source>
</evidence>
<protein>
    <recommendedName>
        <fullName evidence="3">Sucraseferredoxin family protein</fullName>
    </recommendedName>
</protein>
<dbReference type="AlphaFoldDB" id="A0A1Z4KH49"/>
<dbReference type="SUPFAM" id="SSF52833">
    <property type="entry name" value="Thioredoxin-like"/>
    <property type="match status" value="1"/>
</dbReference>
<dbReference type="Pfam" id="PF06999">
    <property type="entry name" value="Suc_Fer-like"/>
    <property type="match status" value="1"/>
</dbReference>
<dbReference type="InterPro" id="IPR010350">
    <property type="entry name" value="Aim32/Apd1-like_bac"/>
</dbReference>
<proteinExistence type="predicted"/>
<organism evidence="1 2">
    <name type="scientific">Trichormus variabilis NIES-23</name>
    <dbReference type="NCBI Taxonomy" id="1973479"/>
    <lineage>
        <taxon>Bacteria</taxon>
        <taxon>Bacillati</taxon>
        <taxon>Cyanobacteriota</taxon>
        <taxon>Cyanophyceae</taxon>
        <taxon>Nostocales</taxon>
        <taxon>Nostocaceae</taxon>
        <taxon>Trichormus</taxon>
    </lineage>
</organism>